<comment type="caution">
    <text evidence="2">The sequence shown here is derived from an EMBL/GenBank/DDBJ whole genome shotgun (WGS) entry which is preliminary data.</text>
</comment>
<evidence type="ECO:0000313" key="3">
    <source>
        <dbReference type="Proteomes" id="UP000186391"/>
    </source>
</evidence>
<dbReference type="InterPro" id="IPR022674">
    <property type="entry name" value="G6P_DH_NAD-bd"/>
</dbReference>
<accession>A0A1U7H212</accession>
<dbReference type="AlphaFoldDB" id="A0A1U7H212"/>
<dbReference type="Gene3D" id="3.40.50.720">
    <property type="entry name" value="NAD(P)-binding Rossmann-like Domain"/>
    <property type="match status" value="1"/>
</dbReference>
<dbReference type="Pfam" id="PF00479">
    <property type="entry name" value="G6PD_N"/>
    <property type="match status" value="1"/>
</dbReference>
<gene>
    <name evidence="2" type="ORF">NIES592_08885</name>
</gene>
<dbReference type="InterPro" id="IPR036291">
    <property type="entry name" value="NAD(P)-bd_dom_sf"/>
</dbReference>
<evidence type="ECO:0000313" key="2">
    <source>
        <dbReference type="EMBL" id="OKH14978.1"/>
    </source>
</evidence>
<dbReference type="GO" id="GO:0050661">
    <property type="term" value="F:NADP binding"/>
    <property type="evidence" value="ECO:0007669"/>
    <property type="project" value="InterPro"/>
</dbReference>
<proteinExistence type="predicted"/>
<dbReference type="GO" id="GO:0006006">
    <property type="term" value="P:glucose metabolic process"/>
    <property type="evidence" value="ECO:0007669"/>
    <property type="project" value="InterPro"/>
</dbReference>
<sequence length="64" mass="7166">MDESAFKKLCSLLCYISGDYGDRGTYEKLCHVLENSKSPSFYLAIPPSLFSTVVAGLKQVRCVW</sequence>
<evidence type="ECO:0000259" key="1">
    <source>
        <dbReference type="Pfam" id="PF00479"/>
    </source>
</evidence>
<name>A0A1U7H212_9CYAN</name>
<reference evidence="2 3" key="1">
    <citation type="submission" date="2016-11" db="EMBL/GenBank/DDBJ databases">
        <title>Draft Genome Sequences of Nine Cyanobacterial Strains from Diverse Habitats.</title>
        <authorList>
            <person name="Zhu T."/>
            <person name="Hou S."/>
            <person name="Lu X."/>
            <person name="Hess W.R."/>
        </authorList>
    </citation>
    <scope>NUCLEOTIDE SEQUENCE [LARGE SCALE GENOMIC DNA]</scope>
    <source>
        <strain evidence="2 3">NIES-592</strain>
    </source>
</reference>
<feature type="domain" description="Glucose-6-phosphate dehydrogenase NAD-binding" evidence="1">
    <location>
        <begin position="2"/>
        <end position="62"/>
    </location>
</feature>
<protein>
    <recommendedName>
        <fullName evidence="1">Glucose-6-phosphate dehydrogenase NAD-binding domain-containing protein</fullName>
    </recommendedName>
</protein>
<dbReference type="SUPFAM" id="SSF51735">
    <property type="entry name" value="NAD(P)-binding Rossmann-fold domains"/>
    <property type="match status" value="1"/>
</dbReference>
<keyword evidence="3" id="KW-1185">Reference proteome</keyword>
<dbReference type="Proteomes" id="UP000186391">
    <property type="component" value="Unassembled WGS sequence"/>
</dbReference>
<dbReference type="GO" id="GO:0016614">
    <property type="term" value="F:oxidoreductase activity, acting on CH-OH group of donors"/>
    <property type="evidence" value="ECO:0007669"/>
    <property type="project" value="InterPro"/>
</dbReference>
<organism evidence="2 3">
    <name type="scientific">Fischerella major NIES-592</name>
    <dbReference type="NCBI Taxonomy" id="210994"/>
    <lineage>
        <taxon>Bacteria</taxon>
        <taxon>Bacillati</taxon>
        <taxon>Cyanobacteriota</taxon>
        <taxon>Cyanophyceae</taxon>
        <taxon>Nostocales</taxon>
        <taxon>Hapalosiphonaceae</taxon>
        <taxon>Fischerella</taxon>
    </lineage>
</organism>
<dbReference type="EMBL" id="MRCA01000003">
    <property type="protein sequence ID" value="OKH14978.1"/>
    <property type="molecule type" value="Genomic_DNA"/>
</dbReference>